<dbReference type="RefSeq" id="WP_257743158.1">
    <property type="nucleotide sequence ID" value="NZ_CP096115.1"/>
</dbReference>
<organism evidence="1 2">
    <name type="scientific">Methanoplanus endosymbiosus</name>
    <dbReference type="NCBI Taxonomy" id="33865"/>
    <lineage>
        <taxon>Archaea</taxon>
        <taxon>Methanobacteriati</taxon>
        <taxon>Methanobacteriota</taxon>
        <taxon>Stenosarchaea group</taxon>
        <taxon>Methanomicrobia</taxon>
        <taxon>Methanomicrobiales</taxon>
        <taxon>Methanomicrobiaceae</taxon>
        <taxon>Methanoplanus</taxon>
    </lineage>
</organism>
<dbReference type="AlphaFoldDB" id="A0A9E7PMM5"/>
<accession>A0A9E7PMM5</accession>
<evidence type="ECO:0000313" key="2">
    <source>
        <dbReference type="Proteomes" id="UP001060368"/>
    </source>
</evidence>
<protein>
    <submittedName>
        <fullName evidence="1">Uncharacterized protein</fullName>
    </submittedName>
</protein>
<reference evidence="1" key="1">
    <citation type="submission" date="2022-04" db="EMBL/GenBank/DDBJ databases">
        <title>Complete genome of Methanoplanus endosymbiosus DSM 3599.</title>
        <authorList>
            <person name="Chen S.-C."/>
            <person name="You Y.-T."/>
            <person name="Zhou Y.-Z."/>
            <person name="Lai M.-C."/>
        </authorList>
    </citation>
    <scope>NUCLEOTIDE SEQUENCE</scope>
    <source>
        <strain evidence="1">DSM 3599</strain>
    </source>
</reference>
<name>A0A9E7PMM5_9EURY</name>
<sequence>MYLRPENMIVSGPFSAVWRVRRVRRFERHLSKLRIPPMMDVFTFLPELPGRFFPEYCALLPHSRKKNRFQKFAHHIIMKIPAGTAALSAAQAGLHAGVQRIKIRENVMVQVFRGDTACGHFQT</sequence>
<dbReference type="GeneID" id="74306530"/>
<dbReference type="Proteomes" id="UP001060368">
    <property type="component" value="Chromosome"/>
</dbReference>
<evidence type="ECO:0000313" key="1">
    <source>
        <dbReference type="EMBL" id="UUX93018.1"/>
    </source>
</evidence>
<dbReference type="KEGG" id="mend:L6E24_02505"/>
<keyword evidence="2" id="KW-1185">Reference proteome</keyword>
<gene>
    <name evidence="1" type="ORF">L6E24_02505</name>
</gene>
<dbReference type="EMBL" id="CP096115">
    <property type="protein sequence ID" value="UUX93018.1"/>
    <property type="molecule type" value="Genomic_DNA"/>
</dbReference>
<proteinExistence type="predicted"/>